<dbReference type="InterPro" id="IPR053198">
    <property type="entry name" value="Gynoecium_Dev_Regulator"/>
</dbReference>
<dbReference type="AlphaFoldDB" id="A0A2G9HK48"/>
<evidence type="ECO:0000313" key="2">
    <source>
        <dbReference type="EMBL" id="PIN17884.1"/>
    </source>
</evidence>
<dbReference type="PANTHER" id="PTHR31066">
    <property type="entry name" value="OS05G0427100 PROTEIN-RELATED"/>
    <property type="match status" value="1"/>
</dbReference>
<comment type="caution">
    <text evidence="2">The sequence shown here is derived from an EMBL/GenBank/DDBJ whole genome shotgun (WGS) entry which is preliminary data.</text>
</comment>
<sequence length="482" mass="51940">MIEEYDRTISASPLKPSRLRLFLFPSKPETAASMGSLLDDAKSETWFVDALNGAGLFPRGLSESAAMDSLLELDDGMVKTDSCADLEAQNESLGNHNKQVEGKSNAQEVVLDSPPMVETTSSFGSSSSTPSMANLPPIKVRVEDYQMVGLDEQFSHVSIASSLANAAAPSLLYGGGAAAKSGGGVCGENVGRVICEDEKSEKSENGTVAPTGLRKPPLPLQPVQRKLVDIHNLPSPDSKHAGGHNLPSPDSVASDCSVASAGSLSKHTFYQDGTQLINRENRLPTPTPIPDQKISNNNNIQEPTSQVQQNQQFIHPNTPYIQHPPMPISSYYPHPMYLQQHHTDHPQYPMYLLPPLTQNQPSYDAPMVPSARPLTPPVYPSKPEMYPTGATGATPVLVQVPPHHFQQQYINLSQIPPPPQTNATVVSAPGVNYGYEYSHHVQDQGYYSTAPPPPHYQSLSPAAAVMLSQATSTVADNASQQL</sequence>
<dbReference type="OrthoDB" id="774308at2759"/>
<dbReference type="PANTHER" id="PTHR31066:SF68">
    <property type="entry name" value="SERINE_THREONINE-PROTEIN KINASE YAKA-RELATED"/>
    <property type="match status" value="1"/>
</dbReference>
<proteinExistence type="predicted"/>
<feature type="compositionally biased region" description="Low complexity" evidence="1">
    <location>
        <begin position="247"/>
        <end position="257"/>
    </location>
</feature>
<gene>
    <name evidence="2" type="ORF">CDL12_09457</name>
</gene>
<evidence type="ECO:0000313" key="3">
    <source>
        <dbReference type="Proteomes" id="UP000231279"/>
    </source>
</evidence>
<dbReference type="Proteomes" id="UP000231279">
    <property type="component" value="Unassembled WGS sequence"/>
</dbReference>
<name>A0A2G9HK48_9LAMI</name>
<feature type="region of interest" description="Disordered" evidence="1">
    <location>
        <begin position="93"/>
        <end position="134"/>
    </location>
</feature>
<feature type="region of interest" description="Disordered" evidence="1">
    <location>
        <begin position="231"/>
        <end position="257"/>
    </location>
</feature>
<reference evidence="3" key="1">
    <citation type="journal article" date="2018" name="Gigascience">
        <title>Genome assembly of the Pink Ipe (Handroanthus impetiginosus, Bignoniaceae), a highly valued, ecologically keystone Neotropical timber forest tree.</title>
        <authorList>
            <person name="Silva-Junior O.B."/>
            <person name="Grattapaglia D."/>
            <person name="Novaes E."/>
            <person name="Collevatti R.G."/>
        </authorList>
    </citation>
    <scope>NUCLEOTIDE SEQUENCE [LARGE SCALE GENOMIC DNA]</scope>
    <source>
        <strain evidence="3">cv. UFG-1</strain>
    </source>
</reference>
<keyword evidence="3" id="KW-1185">Reference proteome</keyword>
<organism evidence="2 3">
    <name type="scientific">Handroanthus impetiginosus</name>
    <dbReference type="NCBI Taxonomy" id="429701"/>
    <lineage>
        <taxon>Eukaryota</taxon>
        <taxon>Viridiplantae</taxon>
        <taxon>Streptophyta</taxon>
        <taxon>Embryophyta</taxon>
        <taxon>Tracheophyta</taxon>
        <taxon>Spermatophyta</taxon>
        <taxon>Magnoliopsida</taxon>
        <taxon>eudicotyledons</taxon>
        <taxon>Gunneridae</taxon>
        <taxon>Pentapetalae</taxon>
        <taxon>asterids</taxon>
        <taxon>lamiids</taxon>
        <taxon>Lamiales</taxon>
        <taxon>Bignoniaceae</taxon>
        <taxon>Crescentiina</taxon>
        <taxon>Tabebuia alliance</taxon>
        <taxon>Handroanthus</taxon>
    </lineage>
</organism>
<dbReference type="EMBL" id="NKXS01001585">
    <property type="protein sequence ID" value="PIN17884.1"/>
    <property type="molecule type" value="Genomic_DNA"/>
</dbReference>
<protein>
    <submittedName>
        <fullName evidence="2">Uncharacterized protein</fullName>
    </submittedName>
</protein>
<feature type="region of interest" description="Disordered" evidence="1">
    <location>
        <begin position="198"/>
        <end position="219"/>
    </location>
</feature>
<accession>A0A2G9HK48</accession>
<feature type="compositionally biased region" description="Polar residues" evidence="1">
    <location>
        <begin position="93"/>
        <end position="107"/>
    </location>
</feature>
<evidence type="ECO:0000256" key="1">
    <source>
        <dbReference type="SAM" id="MobiDB-lite"/>
    </source>
</evidence>
<dbReference type="STRING" id="429701.A0A2G9HK48"/>
<feature type="compositionally biased region" description="Low complexity" evidence="1">
    <location>
        <begin position="119"/>
        <end position="131"/>
    </location>
</feature>